<protein>
    <submittedName>
        <fullName evidence="2">MSMEG_6728 family protein</fullName>
    </submittedName>
</protein>
<feature type="region of interest" description="Disordered" evidence="1">
    <location>
        <begin position="299"/>
        <end position="341"/>
    </location>
</feature>
<dbReference type="InterPro" id="IPR004260">
    <property type="entry name" value="Pyr-dimer_DNA_glycosylase"/>
</dbReference>
<dbReference type="RefSeq" id="WP_340290251.1">
    <property type="nucleotide sequence ID" value="NZ_JBBEOI010000016.1"/>
</dbReference>
<dbReference type="Proteomes" id="UP001595685">
    <property type="component" value="Unassembled WGS sequence"/>
</dbReference>
<evidence type="ECO:0000313" key="3">
    <source>
        <dbReference type="Proteomes" id="UP001595685"/>
    </source>
</evidence>
<evidence type="ECO:0000313" key="2">
    <source>
        <dbReference type="EMBL" id="MFC3687904.1"/>
    </source>
</evidence>
<dbReference type="NCBIfam" id="NF038085">
    <property type="entry name" value="MSMEG_6728_fam"/>
    <property type="match status" value="1"/>
</dbReference>
<accession>A0ABV7WEU1</accession>
<dbReference type="Pfam" id="PF03013">
    <property type="entry name" value="Pyr_excise"/>
    <property type="match status" value="1"/>
</dbReference>
<proteinExistence type="predicted"/>
<comment type="caution">
    <text evidence="2">The sequence shown here is derived from an EMBL/GenBank/DDBJ whole genome shotgun (WGS) entry which is preliminary data.</text>
</comment>
<keyword evidence="3" id="KW-1185">Reference proteome</keyword>
<dbReference type="EMBL" id="JBHRWW010000003">
    <property type="protein sequence ID" value="MFC3687904.1"/>
    <property type="molecule type" value="Genomic_DNA"/>
</dbReference>
<evidence type="ECO:0000256" key="1">
    <source>
        <dbReference type="SAM" id="MobiDB-lite"/>
    </source>
</evidence>
<organism evidence="2 3">
    <name type="scientific">Aquipuribacter hungaricus</name>
    <dbReference type="NCBI Taxonomy" id="545624"/>
    <lineage>
        <taxon>Bacteria</taxon>
        <taxon>Bacillati</taxon>
        <taxon>Actinomycetota</taxon>
        <taxon>Actinomycetes</taxon>
        <taxon>Micrococcales</taxon>
        <taxon>Intrasporangiaceae</taxon>
        <taxon>Aquipuribacter</taxon>
    </lineage>
</organism>
<gene>
    <name evidence="2" type="ORF">ACFOLH_06060</name>
</gene>
<sequence>MQTFLPYPDDRASAAVLDDKRLGKQRVETLQILRALTWHTYGWRNHPAVRMWRGFVPALVAYGAAVCDEWVSRGRADAVKPVLLEFTGGVEPSWDLLHEAGQRPPWLGLEALHVSHQSALVRKEPEHYRQFFPDVPDDLPYLWPPSAFPRWPLRRGHPDALPVQAAVELLGLEELSAGQRTALDELLAGRSAELASSDRDELTATGLVAGMATPGSTLWLVPGEEPPVPGLAPPMPETPLEGSAVSPSIARPPQPEDVERVAAEVAAAAAEPEFRFLRLSQLDRGMPRDRVGLAVVDPGVEGAPDLGLPTLRLHQLPPEPEPEAPPRRRRAPKRPGDRSTP</sequence>
<name>A0ABV7WEU1_9MICO</name>
<reference evidence="3" key="1">
    <citation type="journal article" date="2019" name="Int. J. Syst. Evol. Microbiol.">
        <title>The Global Catalogue of Microorganisms (GCM) 10K type strain sequencing project: providing services to taxonomists for standard genome sequencing and annotation.</title>
        <authorList>
            <consortium name="The Broad Institute Genomics Platform"/>
            <consortium name="The Broad Institute Genome Sequencing Center for Infectious Disease"/>
            <person name="Wu L."/>
            <person name="Ma J."/>
        </authorList>
    </citation>
    <scope>NUCLEOTIDE SEQUENCE [LARGE SCALE GENOMIC DNA]</scope>
    <source>
        <strain evidence="3">NCAIM B.02333</strain>
    </source>
</reference>